<dbReference type="InterPro" id="IPR008910">
    <property type="entry name" value="MSC_TM_helix"/>
</dbReference>
<feature type="transmembrane region" description="Helical" evidence="6">
    <location>
        <begin position="106"/>
        <end position="123"/>
    </location>
</feature>
<dbReference type="SUPFAM" id="SSF82861">
    <property type="entry name" value="Mechanosensitive channel protein MscS (YggB), transmembrane region"/>
    <property type="match status" value="1"/>
</dbReference>
<dbReference type="InterPro" id="IPR006685">
    <property type="entry name" value="MscS_channel_2nd"/>
</dbReference>
<evidence type="ECO:0000313" key="8">
    <source>
        <dbReference type="EMBL" id="UOO82201.1"/>
    </source>
</evidence>
<keyword evidence="4 6" id="KW-1133">Transmembrane helix</keyword>
<dbReference type="InterPro" id="IPR011014">
    <property type="entry name" value="MscS_channel_TM-2"/>
</dbReference>
<keyword evidence="6" id="KW-0406">Ion transport</keyword>
<evidence type="ECO:0000256" key="1">
    <source>
        <dbReference type="ARBA" id="ARBA00004141"/>
    </source>
</evidence>
<gene>
    <name evidence="8" type="ORF">LVJ83_01615</name>
</gene>
<organism evidence="8 9">
    <name type="scientific">Uruburuella testudinis</name>
    <dbReference type="NCBI Taxonomy" id="1282863"/>
    <lineage>
        <taxon>Bacteria</taxon>
        <taxon>Pseudomonadati</taxon>
        <taxon>Pseudomonadota</taxon>
        <taxon>Betaproteobacteria</taxon>
        <taxon>Neisseriales</taxon>
        <taxon>Neisseriaceae</taxon>
        <taxon>Uruburuella</taxon>
    </lineage>
</organism>
<keyword evidence="6" id="KW-0407">Ion channel</keyword>
<comment type="subunit">
    <text evidence="6">Homoheptamer.</text>
</comment>
<feature type="transmembrane region" description="Helical" evidence="6">
    <location>
        <begin position="78"/>
        <end position="100"/>
    </location>
</feature>
<reference evidence="8 9" key="1">
    <citation type="journal article" date="2022" name="Res Sq">
        <title>Evolution of multicellular longitudinally dividing oral cavity symbionts (Neisseriaceae).</title>
        <authorList>
            <person name="Nyongesa S."/>
            <person name="Weber P."/>
            <person name="Bernet E."/>
            <person name="Pullido F."/>
            <person name="Nieckarz M."/>
            <person name="Delaby M."/>
            <person name="Nieves C."/>
            <person name="Viehboeck T."/>
            <person name="Krause N."/>
            <person name="Rivera-Millot A."/>
            <person name="Nakamura A."/>
            <person name="Vischer N."/>
            <person name="VanNieuwenhze M."/>
            <person name="Brun Y."/>
            <person name="Cava F."/>
            <person name="Bulgheresi S."/>
            <person name="Veyrier F."/>
        </authorList>
    </citation>
    <scope>NUCLEOTIDE SEQUENCE [LARGE SCALE GENOMIC DNA]</scope>
    <source>
        <strain evidence="8 9">CCUG 63373m</strain>
    </source>
</reference>
<evidence type="ECO:0000313" key="9">
    <source>
        <dbReference type="Proteomes" id="UP000829817"/>
    </source>
</evidence>
<dbReference type="PROSITE" id="PS01246">
    <property type="entry name" value="UPF0003"/>
    <property type="match status" value="1"/>
</dbReference>
<dbReference type="InterPro" id="IPR010920">
    <property type="entry name" value="LSM_dom_sf"/>
</dbReference>
<dbReference type="PANTHER" id="PTHR30221">
    <property type="entry name" value="SMALL-CONDUCTANCE MECHANOSENSITIVE CHANNEL"/>
    <property type="match status" value="1"/>
</dbReference>
<dbReference type="InterPro" id="IPR045275">
    <property type="entry name" value="MscS_archaea/bacteria_type"/>
</dbReference>
<dbReference type="InterPro" id="IPR006686">
    <property type="entry name" value="MscS_channel_CS"/>
</dbReference>
<protein>
    <recommendedName>
        <fullName evidence="6">Small-conductance mechanosensitive channel</fullName>
    </recommendedName>
</protein>
<dbReference type="SUPFAM" id="SSF50182">
    <property type="entry name" value="Sm-like ribonucleoproteins"/>
    <property type="match status" value="1"/>
</dbReference>
<dbReference type="Gene3D" id="2.30.30.60">
    <property type="match status" value="1"/>
</dbReference>
<evidence type="ECO:0000256" key="5">
    <source>
        <dbReference type="ARBA" id="ARBA00023136"/>
    </source>
</evidence>
<evidence type="ECO:0000259" key="7">
    <source>
        <dbReference type="Pfam" id="PF00924"/>
    </source>
</evidence>
<evidence type="ECO:0000256" key="4">
    <source>
        <dbReference type="ARBA" id="ARBA00022989"/>
    </source>
</evidence>
<keyword evidence="6" id="KW-0813">Transport</keyword>
<keyword evidence="9" id="KW-1185">Reference proteome</keyword>
<dbReference type="RefSeq" id="WP_244785669.1">
    <property type="nucleotide sequence ID" value="NZ_CP091508.1"/>
</dbReference>
<comment type="caution">
    <text evidence="6">Lacks conserved residue(s) required for the propagation of feature annotation.</text>
</comment>
<keyword evidence="6" id="KW-1003">Cell membrane</keyword>
<dbReference type="Gene3D" id="1.10.287.1260">
    <property type="match status" value="1"/>
</dbReference>
<dbReference type="Pfam" id="PF00924">
    <property type="entry name" value="MS_channel_2nd"/>
    <property type="match status" value="1"/>
</dbReference>
<dbReference type="Pfam" id="PF05552">
    <property type="entry name" value="MS_channel_1st_1"/>
    <property type="match status" value="1"/>
</dbReference>
<comment type="similarity">
    <text evidence="2 6">Belongs to the MscS (TC 1.A.23) family.</text>
</comment>
<name>A0ABY4DT28_9NEIS</name>
<evidence type="ECO:0000256" key="3">
    <source>
        <dbReference type="ARBA" id="ARBA00022692"/>
    </source>
</evidence>
<comment type="function">
    <text evidence="6">Mechanosensitive channel that participates in the regulation of osmotic pressure changes within the cell, opening in response to stretch forces in the membrane lipid bilayer, without the need for other proteins. Contributes to normal resistance to hypoosmotic shock. Forms an ion channel of 1.0 nanosiemens conductance with a slight preference for anions.</text>
</comment>
<accession>A0ABY4DT28</accession>
<proteinExistence type="inferred from homology"/>
<comment type="subcellular location">
    <subcellularLocation>
        <location evidence="6">Cell inner membrane</location>
        <topology evidence="6">Multi-pass membrane protein</topology>
    </subcellularLocation>
    <subcellularLocation>
        <location evidence="1">Membrane</location>
        <topology evidence="1">Multi-pass membrane protein</topology>
    </subcellularLocation>
</comment>
<keyword evidence="5 6" id="KW-0472">Membrane</keyword>
<evidence type="ECO:0000256" key="2">
    <source>
        <dbReference type="ARBA" id="ARBA00008017"/>
    </source>
</evidence>
<keyword evidence="3 6" id="KW-0812">Transmembrane</keyword>
<sequence>MNRSVSALAEHTQTSLSHYAGMMKSVHGMIDAFWQRVPYLVLALLLFIVFWLASRLFKKLAARLLSRRMANRYNLLLVLQRIGAALIVFAGFLIAMMVAVPGFTPGQLVSALGIGSVAVGFAFKDIFQNLLSGILLLLNEPFKIGDRIINGSFEGTVETIEIRATTLRTYDGRRIVIPNAQLFTSPVTVNTRNGRHRLSATLTLPADTDADRLKAQILDKLSRECAPFVYQPEIALTGISGGETLTLHWWTDDHTDNNQMQDRVLSCIRPLLAASPPAEVEAGNG</sequence>
<keyword evidence="6" id="KW-0997">Cell inner membrane</keyword>
<dbReference type="Proteomes" id="UP000829817">
    <property type="component" value="Chromosome"/>
</dbReference>
<dbReference type="PANTHER" id="PTHR30221:SF1">
    <property type="entry name" value="SMALL-CONDUCTANCE MECHANOSENSITIVE CHANNEL"/>
    <property type="match status" value="1"/>
</dbReference>
<evidence type="ECO:0000256" key="6">
    <source>
        <dbReference type="RuleBase" id="RU369025"/>
    </source>
</evidence>
<dbReference type="EMBL" id="CP091508">
    <property type="protein sequence ID" value="UOO82201.1"/>
    <property type="molecule type" value="Genomic_DNA"/>
</dbReference>
<dbReference type="InterPro" id="IPR023408">
    <property type="entry name" value="MscS_beta-dom_sf"/>
</dbReference>
<feature type="transmembrane region" description="Helical" evidence="6">
    <location>
        <begin position="37"/>
        <end position="57"/>
    </location>
</feature>
<feature type="domain" description="Mechanosensitive ion channel MscS" evidence="7">
    <location>
        <begin position="125"/>
        <end position="188"/>
    </location>
</feature>